<reference evidence="4" key="1">
    <citation type="submission" date="2003-08" db="EMBL/GenBank/DDBJ databases">
        <authorList>
            <person name="Birren B."/>
            <person name="Nusbaum C."/>
            <person name="Abebe A."/>
            <person name="Abouelleil A."/>
            <person name="Adekoya E."/>
            <person name="Ait-zahra M."/>
            <person name="Allen N."/>
            <person name="Allen T."/>
            <person name="An P."/>
            <person name="Anderson M."/>
            <person name="Anderson S."/>
            <person name="Arachchi H."/>
            <person name="Armbruster J."/>
            <person name="Bachantsang P."/>
            <person name="Baldwin J."/>
            <person name="Barry A."/>
            <person name="Bayul T."/>
            <person name="Blitshsteyn B."/>
            <person name="Bloom T."/>
            <person name="Blye J."/>
            <person name="Boguslavskiy L."/>
            <person name="Borowsky M."/>
            <person name="Boukhgalter B."/>
            <person name="Brunache A."/>
            <person name="Butler J."/>
            <person name="Calixte N."/>
            <person name="Calvo S."/>
            <person name="Camarata J."/>
            <person name="Campo K."/>
            <person name="Chang J."/>
            <person name="Cheshatsang Y."/>
            <person name="Citroen M."/>
            <person name="Collymore A."/>
            <person name="Considine T."/>
            <person name="Cook A."/>
            <person name="Cooke P."/>
            <person name="Corum B."/>
            <person name="Cuomo C."/>
            <person name="David R."/>
            <person name="Dawoe T."/>
            <person name="Degray S."/>
            <person name="Dodge S."/>
            <person name="Dooley K."/>
            <person name="Dorje P."/>
            <person name="Dorjee K."/>
            <person name="Dorris L."/>
            <person name="Duffey N."/>
            <person name="Dupes A."/>
            <person name="Elkins T."/>
            <person name="Engels R."/>
            <person name="Erickson J."/>
            <person name="Farina A."/>
            <person name="Faro S."/>
            <person name="Ferreira P."/>
            <person name="Fischer H."/>
            <person name="Fitzgerald M."/>
            <person name="Foley K."/>
            <person name="Gage D."/>
            <person name="Galagan J."/>
            <person name="Gearin G."/>
            <person name="Gnerre S."/>
            <person name="Gnirke A."/>
            <person name="Goyette A."/>
            <person name="Graham J."/>
            <person name="Grandbois E."/>
            <person name="Gyaltsen K."/>
            <person name="Hafez N."/>
            <person name="Hagopian D."/>
            <person name="Hagos B."/>
            <person name="Hall J."/>
            <person name="Hatcher B."/>
            <person name="Heller A."/>
            <person name="Higgins H."/>
            <person name="Honan T."/>
            <person name="Horn A."/>
            <person name="Houde N."/>
            <person name="Hughes L."/>
            <person name="Hulme W."/>
            <person name="Husby E."/>
            <person name="Iliev I."/>
            <person name="Jaffe D."/>
            <person name="Jones C."/>
            <person name="Kamal M."/>
            <person name="Kamat A."/>
            <person name="Kamvysselis M."/>
            <person name="Karlsson E."/>
            <person name="Kells C."/>
            <person name="Kieu A."/>
            <person name="Kisner P."/>
            <person name="Kodira C."/>
            <person name="Kulbokas E."/>
            <person name="Labutti K."/>
            <person name="Lama D."/>
            <person name="Landers T."/>
            <person name="Leger J."/>
            <person name="Levine S."/>
            <person name="Lewis D."/>
            <person name="Lewis T."/>
            <person name="Lindblad-toh K."/>
            <person name="Liu X."/>
            <person name="Lokyitsang T."/>
            <person name="Lokyitsang Y."/>
            <person name="Lucien O."/>
            <person name="Lui A."/>
            <person name="Ma L.J."/>
            <person name="Mabbitt R."/>
            <person name="Macdonald J."/>
            <person name="Maclean C."/>
            <person name="Major J."/>
            <person name="Manning J."/>
            <person name="Marabella R."/>
            <person name="Maru K."/>
            <person name="Matthews C."/>
            <person name="Mauceli E."/>
            <person name="Mccarthy M."/>
            <person name="Mcdonough S."/>
            <person name="Mcghee T."/>
            <person name="Meldrim J."/>
            <person name="Meneus L."/>
            <person name="Mesirov J."/>
            <person name="Mihalev A."/>
            <person name="Mihova T."/>
            <person name="Mikkelsen T."/>
            <person name="Mlenga V."/>
            <person name="Moru K."/>
            <person name="Mozes J."/>
            <person name="Mulrain L."/>
            <person name="Munson G."/>
            <person name="Naylor J."/>
            <person name="Newes C."/>
            <person name="Nguyen C."/>
            <person name="Nguyen N."/>
            <person name="Nguyen T."/>
            <person name="Nicol R."/>
            <person name="Nielsen C."/>
            <person name="Nizzari M."/>
            <person name="Norbu C."/>
            <person name="Norbu N."/>
            <person name="O'donnell P."/>
            <person name="Okoawo O."/>
            <person name="O'leary S."/>
            <person name="Omotosho B."/>
            <person name="O'neill K."/>
            <person name="Osman S."/>
            <person name="Parker S."/>
            <person name="Perrin D."/>
            <person name="Phunkhang P."/>
            <person name="Piqani B."/>
            <person name="Purcell S."/>
            <person name="Rachupka T."/>
            <person name="Ramasamy U."/>
            <person name="Rameau R."/>
            <person name="Ray V."/>
            <person name="Raymond C."/>
            <person name="Retta R."/>
            <person name="Richardson S."/>
            <person name="Rise C."/>
            <person name="Rodriguez J."/>
            <person name="Rogers J."/>
            <person name="Rogov P."/>
            <person name="Rutman M."/>
            <person name="Schupbach R."/>
            <person name="Seaman C."/>
            <person name="Settipalli S."/>
            <person name="Sharpe T."/>
            <person name="Sheridan J."/>
            <person name="Sherpa N."/>
            <person name="Shi J."/>
            <person name="Smirnov S."/>
            <person name="Smith C."/>
            <person name="Sougnez C."/>
            <person name="Spencer B."/>
            <person name="Stalker J."/>
            <person name="Stange-thomann N."/>
            <person name="Stavropoulos S."/>
            <person name="Stetson K."/>
            <person name="Stone C."/>
            <person name="Stone S."/>
            <person name="Stubbs M."/>
            <person name="Talamas J."/>
            <person name="Tchuinga P."/>
            <person name="Tenzing P."/>
            <person name="Tesfaye S."/>
            <person name="Theodore J."/>
            <person name="Thoulutsang Y."/>
            <person name="Topham K."/>
            <person name="Towey S."/>
            <person name="Tsamla T."/>
            <person name="Tsomo N."/>
            <person name="Vallee D."/>
            <person name="Vassiliev H."/>
            <person name="Venkataraman V."/>
            <person name="Vinson J."/>
            <person name="Vo A."/>
            <person name="Wade C."/>
            <person name="Wang S."/>
            <person name="Wangchuk T."/>
            <person name="Wangdi T."/>
            <person name="Whittaker C."/>
            <person name="Wilkinson J."/>
            <person name="Wu Y."/>
            <person name="Wyman D."/>
            <person name="Yadav S."/>
            <person name="Yang S."/>
            <person name="Yang X."/>
            <person name="Yeager S."/>
            <person name="Yee E."/>
            <person name="Young G."/>
            <person name="Zainoun J."/>
            <person name="Zembeck L."/>
            <person name="Zimmer A."/>
            <person name="Zody M."/>
            <person name="Lander E."/>
        </authorList>
    </citation>
    <scope>NUCLEOTIDE SEQUENCE [LARGE SCALE GENOMIC DNA]</scope>
</reference>
<feature type="region of interest" description="Disordered" evidence="1">
    <location>
        <begin position="1"/>
        <end position="54"/>
    </location>
</feature>
<dbReference type="GO" id="GO:1900025">
    <property type="term" value="P:negative regulation of substrate adhesion-dependent cell spreading"/>
    <property type="evidence" value="ECO:0007669"/>
    <property type="project" value="TreeGrafter"/>
</dbReference>
<proteinExistence type="predicted"/>
<dbReference type="InParanoid" id="H2ZD39"/>
<evidence type="ECO:0000259" key="2">
    <source>
        <dbReference type="PROSITE" id="PS01179"/>
    </source>
</evidence>
<dbReference type="eggNOG" id="ENOG502QS6V">
    <property type="taxonomic scope" value="Eukaryota"/>
</dbReference>
<dbReference type="HOGENOM" id="CLU_1547002_0_0_1"/>
<dbReference type="PROSITE" id="PS01179">
    <property type="entry name" value="PID"/>
    <property type="match status" value="1"/>
</dbReference>
<dbReference type="GeneTree" id="ENSGT00390000003990"/>
<dbReference type="GO" id="GO:0030027">
    <property type="term" value="C:lamellipodium"/>
    <property type="evidence" value="ECO:0007669"/>
    <property type="project" value="TreeGrafter"/>
</dbReference>
<dbReference type="InterPro" id="IPR006020">
    <property type="entry name" value="PTB/PI_dom"/>
</dbReference>
<dbReference type="STRING" id="51511.ENSCSAVP00000015505"/>
<dbReference type="PANTHER" id="PTHR32055">
    <property type="entry name" value="INTEGRIN BETA-1-BINDING PROTEIN 1"/>
    <property type="match status" value="1"/>
</dbReference>
<dbReference type="Proteomes" id="UP000007875">
    <property type="component" value="Unassembled WGS sequence"/>
</dbReference>
<reference evidence="3" key="3">
    <citation type="submission" date="2025-09" db="UniProtKB">
        <authorList>
            <consortium name="Ensembl"/>
        </authorList>
    </citation>
    <scope>IDENTIFICATION</scope>
</reference>
<organism evidence="3 4">
    <name type="scientific">Ciona savignyi</name>
    <name type="common">Pacific transparent sea squirt</name>
    <dbReference type="NCBI Taxonomy" id="51511"/>
    <lineage>
        <taxon>Eukaryota</taxon>
        <taxon>Metazoa</taxon>
        <taxon>Chordata</taxon>
        <taxon>Tunicata</taxon>
        <taxon>Ascidiacea</taxon>
        <taxon>Phlebobranchia</taxon>
        <taxon>Cionidae</taxon>
        <taxon>Ciona</taxon>
    </lineage>
</organism>
<dbReference type="Gene3D" id="6.20.360.10">
    <property type="match status" value="1"/>
</dbReference>
<evidence type="ECO:0000313" key="3">
    <source>
        <dbReference type="Ensembl" id="ENSCSAVP00000015505.1"/>
    </source>
</evidence>
<dbReference type="Ensembl" id="ENSCSAVT00000015683.1">
    <property type="protein sequence ID" value="ENSCSAVP00000015505.1"/>
    <property type="gene ID" value="ENSCSAVG00000009096.1"/>
</dbReference>
<dbReference type="PANTHER" id="PTHR32055:SF1">
    <property type="entry name" value="INTEGRIN BETA-1-BINDING PROTEIN 1"/>
    <property type="match status" value="1"/>
</dbReference>
<sequence length="205" mass="22085">PSSSGEGSERSTSSIESSEDLSQSSLSTPEFEFKQSGTGSFSSFRSSIPDSPLLSSTTSEYAVKILGSLETIQGHEEGPLEVINAIDIAQCEENLPLLATGDDVYISISINGLQVTDNNQRDVLKRIPLHTIERIVTYDDGIYGNTILAVKVVNEHQIGYSLLAYQCSNPILGQKITRCYSHVLASVMSSSPMVTDESGEDDESA</sequence>
<feature type="domain" description="PID" evidence="2">
    <location>
        <begin position="60"/>
        <end position="156"/>
    </location>
</feature>
<dbReference type="GO" id="GO:0005178">
    <property type="term" value="F:integrin binding"/>
    <property type="evidence" value="ECO:0007669"/>
    <property type="project" value="TreeGrafter"/>
</dbReference>
<dbReference type="GO" id="GO:0001726">
    <property type="term" value="C:ruffle"/>
    <property type="evidence" value="ECO:0007669"/>
    <property type="project" value="TreeGrafter"/>
</dbReference>
<keyword evidence="4" id="KW-1185">Reference proteome</keyword>
<dbReference type="InterPro" id="IPR019517">
    <property type="entry name" value="Integrin-bd_ICAP-1"/>
</dbReference>
<evidence type="ECO:0000256" key="1">
    <source>
        <dbReference type="SAM" id="MobiDB-lite"/>
    </source>
</evidence>
<accession>H2ZD39</accession>
<feature type="compositionally biased region" description="Low complexity" evidence="1">
    <location>
        <begin position="1"/>
        <end position="27"/>
    </location>
</feature>
<dbReference type="FunCoup" id="H2ZD39">
    <property type="interactions" value="24"/>
</dbReference>
<dbReference type="Pfam" id="PF10480">
    <property type="entry name" value="ICAP-1_inte_bdg"/>
    <property type="match status" value="1"/>
</dbReference>
<name>H2ZD39_CIOSA</name>
<dbReference type="GO" id="GO:0051895">
    <property type="term" value="P:negative regulation of focal adhesion assembly"/>
    <property type="evidence" value="ECO:0007669"/>
    <property type="project" value="TreeGrafter"/>
</dbReference>
<evidence type="ECO:0000313" key="4">
    <source>
        <dbReference type="Proteomes" id="UP000007875"/>
    </source>
</evidence>
<dbReference type="GO" id="GO:0005856">
    <property type="term" value="C:cytoskeleton"/>
    <property type="evidence" value="ECO:0007669"/>
    <property type="project" value="TreeGrafter"/>
</dbReference>
<protein>
    <recommendedName>
        <fullName evidence="2">PID domain-containing protein</fullName>
    </recommendedName>
</protein>
<dbReference type="GO" id="GO:0071944">
    <property type="term" value="C:cell periphery"/>
    <property type="evidence" value="ECO:0007669"/>
    <property type="project" value="TreeGrafter"/>
</dbReference>
<dbReference type="AlphaFoldDB" id="H2ZD39"/>
<reference evidence="3" key="2">
    <citation type="submission" date="2025-08" db="UniProtKB">
        <authorList>
            <consortium name="Ensembl"/>
        </authorList>
    </citation>
    <scope>IDENTIFICATION</scope>
</reference>
<feature type="compositionally biased region" description="Low complexity" evidence="1">
    <location>
        <begin position="36"/>
        <end position="47"/>
    </location>
</feature>
<dbReference type="OMA" id="HFQVYYL"/>